<evidence type="ECO:0000313" key="2">
    <source>
        <dbReference type="Proteomes" id="UP000827872"/>
    </source>
</evidence>
<proteinExistence type="predicted"/>
<name>A0ACB8ENF4_9SAUR</name>
<organism evidence="1 2">
    <name type="scientific">Sphaerodactylus townsendi</name>
    <dbReference type="NCBI Taxonomy" id="933632"/>
    <lineage>
        <taxon>Eukaryota</taxon>
        <taxon>Metazoa</taxon>
        <taxon>Chordata</taxon>
        <taxon>Craniata</taxon>
        <taxon>Vertebrata</taxon>
        <taxon>Euteleostomi</taxon>
        <taxon>Lepidosauria</taxon>
        <taxon>Squamata</taxon>
        <taxon>Bifurcata</taxon>
        <taxon>Gekkota</taxon>
        <taxon>Sphaerodactylidae</taxon>
        <taxon>Sphaerodactylus</taxon>
    </lineage>
</organism>
<dbReference type="Proteomes" id="UP000827872">
    <property type="component" value="Linkage Group LG07"/>
</dbReference>
<evidence type="ECO:0000313" key="1">
    <source>
        <dbReference type="EMBL" id="KAH7994294.1"/>
    </source>
</evidence>
<protein>
    <submittedName>
        <fullName evidence="1">Uncharacterized protein</fullName>
    </submittedName>
</protein>
<keyword evidence="2" id="KW-1185">Reference proteome</keyword>
<comment type="caution">
    <text evidence="1">The sequence shown here is derived from an EMBL/GenBank/DDBJ whole genome shotgun (WGS) entry which is preliminary data.</text>
</comment>
<sequence>MEESVGNKEKGEESIFMTCCLSFASRVSLVVLVMLGLRAKLAHLVPQEKMDDRALLVHKVPVGESVPGEKGLPMPWSTSSKVFLVKMVKQEQVGHLDLQPAMRGEHSAPGPSDSSQQNRDACRIKAYWWPLVRLHLPTWEP</sequence>
<gene>
    <name evidence="1" type="ORF">K3G42_001798</name>
</gene>
<dbReference type="EMBL" id="CM037620">
    <property type="protein sequence ID" value="KAH7994294.1"/>
    <property type="molecule type" value="Genomic_DNA"/>
</dbReference>
<reference evidence="1" key="1">
    <citation type="submission" date="2021-08" db="EMBL/GenBank/DDBJ databases">
        <title>The first chromosome-level gecko genome reveals the dynamic sex chromosomes of Neotropical dwarf geckos (Sphaerodactylidae: Sphaerodactylus).</title>
        <authorList>
            <person name="Pinto B.J."/>
            <person name="Keating S.E."/>
            <person name="Gamble T."/>
        </authorList>
    </citation>
    <scope>NUCLEOTIDE SEQUENCE</scope>
    <source>
        <strain evidence="1">TG3544</strain>
    </source>
</reference>
<accession>A0ACB8ENF4</accession>